<organism evidence="11 12">
    <name type="scientific">Drosophila albomicans</name>
    <name type="common">Fruit fly</name>
    <dbReference type="NCBI Taxonomy" id="7291"/>
    <lineage>
        <taxon>Eukaryota</taxon>
        <taxon>Metazoa</taxon>
        <taxon>Ecdysozoa</taxon>
        <taxon>Arthropoda</taxon>
        <taxon>Hexapoda</taxon>
        <taxon>Insecta</taxon>
        <taxon>Pterygota</taxon>
        <taxon>Neoptera</taxon>
        <taxon>Endopterygota</taxon>
        <taxon>Diptera</taxon>
        <taxon>Brachycera</taxon>
        <taxon>Muscomorpha</taxon>
        <taxon>Ephydroidea</taxon>
        <taxon>Drosophilidae</taxon>
        <taxon>Drosophila</taxon>
    </lineage>
</organism>
<feature type="transmembrane region" description="Helical" evidence="10">
    <location>
        <begin position="152"/>
        <end position="173"/>
    </location>
</feature>
<dbReference type="RefSeq" id="XP_034099761.1">
    <property type="nucleotide sequence ID" value="XM_034243870.1"/>
</dbReference>
<keyword evidence="3 10" id="KW-0716">Sensory transduction</keyword>
<evidence type="ECO:0000256" key="3">
    <source>
        <dbReference type="ARBA" id="ARBA00022606"/>
    </source>
</evidence>
<comment type="caution">
    <text evidence="10">Lacks conserved residue(s) required for the propagation of feature annotation.</text>
</comment>
<evidence type="ECO:0000256" key="4">
    <source>
        <dbReference type="ARBA" id="ARBA00022692"/>
    </source>
</evidence>
<dbReference type="GO" id="GO:0005549">
    <property type="term" value="F:odorant binding"/>
    <property type="evidence" value="ECO:0007669"/>
    <property type="project" value="InterPro"/>
</dbReference>
<evidence type="ECO:0000256" key="8">
    <source>
        <dbReference type="ARBA" id="ARBA00023170"/>
    </source>
</evidence>
<dbReference type="Pfam" id="PF02949">
    <property type="entry name" value="7tm_6"/>
    <property type="match status" value="1"/>
</dbReference>
<keyword evidence="9 10" id="KW-0807">Transducer</keyword>
<dbReference type="PANTHER" id="PTHR21137:SF35">
    <property type="entry name" value="ODORANT RECEPTOR 19A-RELATED"/>
    <property type="match status" value="1"/>
</dbReference>
<dbReference type="PANTHER" id="PTHR21137">
    <property type="entry name" value="ODORANT RECEPTOR"/>
    <property type="match status" value="1"/>
</dbReference>
<gene>
    <name evidence="12" type="primary">LOC117564917</name>
</gene>
<dbReference type="InterPro" id="IPR004117">
    <property type="entry name" value="7tm6_olfct_rcpt"/>
</dbReference>
<keyword evidence="2" id="KW-1003">Cell membrane</keyword>
<feature type="transmembrane region" description="Helical" evidence="10">
    <location>
        <begin position="210"/>
        <end position="226"/>
    </location>
</feature>
<dbReference type="GeneID" id="117564917"/>
<keyword evidence="11" id="KW-1185">Reference proteome</keyword>
<evidence type="ECO:0000313" key="11">
    <source>
        <dbReference type="Proteomes" id="UP000515160"/>
    </source>
</evidence>
<evidence type="ECO:0000256" key="9">
    <source>
        <dbReference type="ARBA" id="ARBA00023224"/>
    </source>
</evidence>
<comment type="subcellular location">
    <subcellularLocation>
        <location evidence="1 10">Cell membrane</location>
        <topology evidence="1 10">Multi-pass membrane protein</topology>
    </subcellularLocation>
</comment>
<keyword evidence="4 10" id="KW-0812">Transmembrane</keyword>
<evidence type="ECO:0000256" key="7">
    <source>
        <dbReference type="ARBA" id="ARBA00023136"/>
    </source>
</evidence>
<dbReference type="GO" id="GO:0005886">
    <property type="term" value="C:plasma membrane"/>
    <property type="evidence" value="ECO:0007669"/>
    <property type="project" value="UniProtKB-SubCell"/>
</dbReference>
<evidence type="ECO:0000256" key="1">
    <source>
        <dbReference type="ARBA" id="ARBA00004651"/>
    </source>
</evidence>
<dbReference type="AlphaFoldDB" id="A0A6P8W7Y1"/>
<dbReference type="GO" id="GO:0004984">
    <property type="term" value="F:olfactory receptor activity"/>
    <property type="evidence" value="ECO:0007669"/>
    <property type="project" value="InterPro"/>
</dbReference>
<reference evidence="12" key="1">
    <citation type="submission" date="2025-08" db="UniProtKB">
        <authorList>
            <consortium name="RefSeq"/>
        </authorList>
    </citation>
    <scope>IDENTIFICATION</scope>
    <source>
        <strain evidence="12">15112-1751.03</strain>
        <tissue evidence="12">Whole Adult</tissue>
    </source>
</reference>
<sequence>MLYKLFPRMRVWTLKERQLSSRDALVYLDRGMCVVGWMPPKNKCWRRVYPLWSALTTLMVMILLVLSLFISYIKDLRSFTAGQFLTSLSVALNCLGLSIKASYTFAGMKRFQHAKKLLDRMDERCRSAEQREQLHQNVARCNRIYMCYQVMYCFYAASTFLAASCSGQLPWKIYNPLIDWRASDFNFWLAAFVEYVWMSGAVMQDQIADLYPIIYFLTLRTHLLMLKQRLERLRTDPRMNEDENYAELIKCIIDHRLIIEFCNTLKPVVSGTIFVQFILCGVVIGLSMINIIYFSNFWTGLGIAFFICDLLMETFPFCYICNMIITDCEQLTNCLFHSNWQSADRRYRTTFLYFLQNIQQPIVMTAGGVFVISLGTNITVAKLAFSVVTCARQLNIAEKFS</sequence>
<protein>
    <recommendedName>
        <fullName evidence="10">Odorant receptor</fullName>
    </recommendedName>
</protein>
<evidence type="ECO:0000256" key="10">
    <source>
        <dbReference type="RuleBase" id="RU351113"/>
    </source>
</evidence>
<evidence type="ECO:0000256" key="6">
    <source>
        <dbReference type="ARBA" id="ARBA00022989"/>
    </source>
</evidence>
<keyword evidence="7 10" id="KW-0472">Membrane</keyword>
<feature type="transmembrane region" description="Helical" evidence="10">
    <location>
        <begin position="48"/>
        <end position="72"/>
    </location>
</feature>
<evidence type="ECO:0000256" key="5">
    <source>
        <dbReference type="ARBA" id="ARBA00022725"/>
    </source>
</evidence>
<name>A0A6P8W7Y1_DROAB</name>
<keyword evidence="6 10" id="KW-1133">Transmembrane helix</keyword>
<dbReference type="Proteomes" id="UP000515160">
    <property type="component" value="Chromosome 2L"/>
</dbReference>
<feature type="transmembrane region" description="Helical" evidence="10">
    <location>
        <begin position="273"/>
        <end position="294"/>
    </location>
</feature>
<evidence type="ECO:0000313" key="12">
    <source>
        <dbReference type="RefSeq" id="XP_034099761.1"/>
    </source>
</evidence>
<keyword evidence="5 10" id="KW-0552">Olfaction</keyword>
<comment type="similarity">
    <text evidence="10">Belongs to the insect chemoreceptor superfamily. Heteromeric odorant receptor channel (TC 1.A.69) family.</text>
</comment>
<feature type="transmembrane region" description="Helical" evidence="10">
    <location>
        <begin position="84"/>
        <end position="106"/>
    </location>
</feature>
<evidence type="ECO:0000256" key="2">
    <source>
        <dbReference type="ARBA" id="ARBA00022475"/>
    </source>
</evidence>
<dbReference type="GO" id="GO:0007165">
    <property type="term" value="P:signal transduction"/>
    <property type="evidence" value="ECO:0007669"/>
    <property type="project" value="UniProtKB-KW"/>
</dbReference>
<feature type="transmembrane region" description="Helical" evidence="10">
    <location>
        <begin position="301"/>
        <end position="325"/>
    </location>
</feature>
<keyword evidence="8 10" id="KW-0675">Receptor</keyword>
<accession>A0A6P8W7Y1</accession>
<proteinExistence type="inferred from homology"/>
<dbReference type="OrthoDB" id="6604226at2759"/>